<keyword evidence="31" id="KW-1185">Reference proteome</keyword>
<comment type="similarity">
    <text evidence="5">Belongs to the glycosyltransferase 49 family.</text>
</comment>
<evidence type="ECO:0000256" key="16">
    <source>
        <dbReference type="ARBA" id="ARBA00023136"/>
    </source>
</evidence>
<dbReference type="AlphaFoldDB" id="A0AA35LKZ5"/>
<proteinExistence type="inferred from homology"/>
<gene>
    <name evidence="30" type="ORF">PODLI_1B002450</name>
</gene>
<dbReference type="InterPro" id="IPR036860">
    <property type="entry name" value="SH2_dom_sf"/>
</dbReference>
<evidence type="ECO:0000256" key="19">
    <source>
        <dbReference type="ARBA" id="ARBA00023211"/>
    </source>
</evidence>
<evidence type="ECO:0000256" key="5">
    <source>
        <dbReference type="ARBA" id="ARBA00008539"/>
    </source>
</evidence>
<protein>
    <recommendedName>
        <fullName evidence="6">Beta-1,4-glucuronyltransferase 1</fullName>
    </recommendedName>
    <alternativeName>
        <fullName evidence="21">I-beta-1,3-N-acetylglucosaminyltransferase</fullName>
    </alternativeName>
    <alternativeName>
        <fullName evidence="24">N-acetyllactosaminide beta-1,3-N-acetylglucosaminyltransferase</fullName>
    </alternativeName>
    <alternativeName>
        <fullName evidence="22">Poly-N-acetyllactosamine extension enzyme</fullName>
    </alternativeName>
    <alternativeName>
        <fullName evidence="23">UDP-GlcNAc:betaGal beta-1,3-N-acetylglucosaminyltransferase 1</fullName>
    </alternativeName>
</protein>
<dbReference type="SUPFAM" id="SSF55550">
    <property type="entry name" value="SH2 domain"/>
    <property type="match status" value="1"/>
</dbReference>
<comment type="cofactor">
    <cofactor evidence="1">
        <name>Mn(2+)</name>
        <dbReference type="ChEBI" id="CHEBI:29035"/>
    </cofactor>
</comment>
<evidence type="ECO:0000313" key="31">
    <source>
        <dbReference type="Proteomes" id="UP001178461"/>
    </source>
</evidence>
<evidence type="ECO:0000256" key="18">
    <source>
        <dbReference type="ARBA" id="ARBA00023180"/>
    </source>
</evidence>
<name>A0AA35LKZ5_9SAUR</name>
<dbReference type="GO" id="GO:0005654">
    <property type="term" value="C:nucleoplasm"/>
    <property type="evidence" value="ECO:0007669"/>
    <property type="project" value="UniProtKB-ARBA"/>
</dbReference>
<evidence type="ECO:0000256" key="20">
    <source>
        <dbReference type="ARBA" id="ARBA00023242"/>
    </source>
</evidence>
<dbReference type="InterPro" id="IPR013907">
    <property type="entry name" value="Sds3"/>
</dbReference>
<keyword evidence="10" id="KW-0812">Transmembrane</keyword>
<feature type="compositionally biased region" description="Acidic residues" evidence="28">
    <location>
        <begin position="468"/>
        <end position="480"/>
    </location>
</feature>
<evidence type="ECO:0000256" key="17">
    <source>
        <dbReference type="ARBA" id="ARBA00023163"/>
    </source>
</evidence>
<keyword evidence="15" id="KW-0333">Golgi apparatus</keyword>
<evidence type="ECO:0000256" key="23">
    <source>
        <dbReference type="ARBA" id="ARBA00032181"/>
    </source>
</evidence>
<dbReference type="EMBL" id="OX395143">
    <property type="protein sequence ID" value="CAI5798048.1"/>
    <property type="molecule type" value="Genomic_DNA"/>
</dbReference>
<keyword evidence="16" id="KW-0472">Membrane</keyword>
<keyword evidence="9" id="KW-0808">Transferase</keyword>
<comment type="similarity">
    <text evidence="25">Belongs to the BRMS1 family.</text>
</comment>
<keyword evidence="20" id="KW-0539">Nucleus</keyword>
<evidence type="ECO:0000256" key="12">
    <source>
        <dbReference type="ARBA" id="ARBA00022968"/>
    </source>
</evidence>
<keyword evidence="19" id="KW-0464">Manganese</keyword>
<evidence type="ECO:0000256" key="26">
    <source>
        <dbReference type="ARBA" id="ARBA00047852"/>
    </source>
</evidence>
<keyword evidence="11" id="KW-0479">Metal-binding</keyword>
<evidence type="ECO:0000256" key="7">
    <source>
        <dbReference type="ARBA" id="ARBA00022491"/>
    </source>
</evidence>
<evidence type="ECO:0000256" key="27">
    <source>
        <dbReference type="PROSITE-ProRule" id="PRU00191"/>
    </source>
</evidence>
<feature type="compositionally biased region" description="Acidic residues" evidence="28">
    <location>
        <begin position="444"/>
        <end position="460"/>
    </location>
</feature>
<keyword evidence="27" id="KW-0727">SH2 domain</keyword>
<evidence type="ECO:0000256" key="15">
    <source>
        <dbReference type="ARBA" id="ARBA00023034"/>
    </source>
</evidence>
<feature type="compositionally biased region" description="Pro residues" evidence="28">
    <location>
        <begin position="1015"/>
        <end position="1026"/>
    </location>
</feature>
<keyword evidence="12" id="KW-0735">Signal-anchor</keyword>
<evidence type="ECO:0000256" key="3">
    <source>
        <dbReference type="ARBA" id="ARBA00004323"/>
    </source>
</evidence>
<dbReference type="Gene3D" id="1.20.5.1500">
    <property type="match status" value="1"/>
</dbReference>
<evidence type="ECO:0000256" key="14">
    <source>
        <dbReference type="ARBA" id="ARBA00023015"/>
    </source>
</evidence>
<dbReference type="InterPro" id="IPR043189">
    <property type="entry name" value="B4GAT1"/>
</dbReference>
<feature type="region of interest" description="Disordered" evidence="28">
    <location>
        <begin position="409"/>
        <end position="484"/>
    </location>
</feature>
<reference evidence="30" key="1">
    <citation type="submission" date="2022-12" db="EMBL/GenBank/DDBJ databases">
        <authorList>
            <person name="Alioto T."/>
            <person name="Alioto T."/>
            <person name="Gomez Garrido J."/>
        </authorList>
    </citation>
    <scope>NUCLEOTIDE SEQUENCE</scope>
</reference>
<evidence type="ECO:0000256" key="6">
    <source>
        <dbReference type="ARBA" id="ARBA00017962"/>
    </source>
</evidence>
<dbReference type="GO" id="GO:0010468">
    <property type="term" value="P:regulation of gene expression"/>
    <property type="evidence" value="ECO:0007669"/>
    <property type="project" value="UniProtKB-ARBA"/>
</dbReference>
<evidence type="ECO:0000256" key="21">
    <source>
        <dbReference type="ARBA" id="ARBA00030723"/>
    </source>
</evidence>
<dbReference type="GO" id="GO:0000139">
    <property type="term" value="C:Golgi membrane"/>
    <property type="evidence" value="ECO:0007669"/>
    <property type="project" value="UniProtKB-SubCell"/>
</dbReference>
<feature type="compositionally biased region" description="Polar residues" evidence="28">
    <location>
        <begin position="1046"/>
        <end position="1060"/>
    </location>
</feature>
<dbReference type="GO" id="GO:0046872">
    <property type="term" value="F:metal ion binding"/>
    <property type="evidence" value="ECO:0007669"/>
    <property type="project" value="UniProtKB-KW"/>
</dbReference>
<dbReference type="Proteomes" id="UP001178461">
    <property type="component" value="Chromosome 16"/>
</dbReference>
<evidence type="ECO:0000256" key="25">
    <source>
        <dbReference type="ARBA" id="ARBA00038256"/>
    </source>
</evidence>
<comment type="catalytic activity">
    <reaction evidence="26">
        <text>3-O-[beta-D-Xyl-(1-&gt;4)-Rib-ol-P-Rib-ol-P-3-beta-D-GalNAc-(1-&gt;3)-beta-D-GlcNAc-(1-&gt;4)-(O-6-P-alpha-D-Man)]-Thr-[protein] + UDP-alpha-D-glucuronate = 3-O-[beta-D-GlcA-(1-&gt;3)-beta-D-Xyl-(1-&gt;4)-Rib-ol-P-Rib-ol-P-3-beta-D-GalNAc-(1-&gt;3)-beta-D-GlcNAc-(1-&gt;4)-(O-6-P-alpha-D-Man)]-Thr-[protein] + UDP + H(+)</text>
        <dbReference type="Rhea" id="RHEA:46860"/>
        <dbReference type="Rhea" id="RHEA-COMP:15023"/>
        <dbReference type="Rhea" id="RHEA-COMP:17482"/>
        <dbReference type="ChEBI" id="CHEBI:15378"/>
        <dbReference type="ChEBI" id="CHEBI:58052"/>
        <dbReference type="ChEBI" id="CHEBI:58223"/>
        <dbReference type="ChEBI" id="CHEBI:142405"/>
        <dbReference type="ChEBI" id="CHEBI:177336"/>
    </reaction>
</comment>
<dbReference type="Pfam" id="PF13896">
    <property type="entry name" value="Glyco_transf_49"/>
    <property type="match status" value="1"/>
</dbReference>
<evidence type="ECO:0000256" key="9">
    <source>
        <dbReference type="ARBA" id="ARBA00022679"/>
    </source>
</evidence>
<comment type="pathway">
    <text evidence="4">Protein modification; protein glycosylation.</text>
</comment>
<keyword evidence="17" id="KW-0804">Transcription</keyword>
<keyword evidence="14" id="KW-0805">Transcription regulation</keyword>
<dbReference type="Gene3D" id="3.30.505.10">
    <property type="entry name" value="SH2 domain"/>
    <property type="match status" value="1"/>
</dbReference>
<dbReference type="PROSITE" id="PS50001">
    <property type="entry name" value="SH2"/>
    <property type="match status" value="1"/>
</dbReference>
<evidence type="ECO:0000256" key="8">
    <source>
        <dbReference type="ARBA" id="ARBA00022676"/>
    </source>
</evidence>
<dbReference type="PANTHER" id="PTHR46420">
    <property type="entry name" value="BETA-1,4-GLUCURONYLTRANSFERASE 1"/>
    <property type="match status" value="1"/>
</dbReference>
<feature type="region of interest" description="Disordered" evidence="28">
    <location>
        <begin position="1006"/>
        <end position="1101"/>
    </location>
</feature>
<dbReference type="PANTHER" id="PTHR46420:SF1">
    <property type="entry name" value="BETA-1,4-GLUCURONYLTRANSFERASE 1"/>
    <property type="match status" value="1"/>
</dbReference>
<keyword evidence="7" id="KW-0678">Repressor</keyword>
<evidence type="ECO:0000256" key="1">
    <source>
        <dbReference type="ARBA" id="ARBA00001936"/>
    </source>
</evidence>
<evidence type="ECO:0000256" key="11">
    <source>
        <dbReference type="ARBA" id="ARBA00022723"/>
    </source>
</evidence>
<organism evidence="30 31">
    <name type="scientific">Podarcis lilfordi</name>
    <name type="common">Lilford's wall lizard</name>
    <dbReference type="NCBI Taxonomy" id="74358"/>
    <lineage>
        <taxon>Eukaryota</taxon>
        <taxon>Metazoa</taxon>
        <taxon>Chordata</taxon>
        <taxon>Craniata</taxon>
        <taxon>Vertebrata</taxon>
        <taxon>Euteleostomi</taxon>
        <taxon>Lepidosauria</taxon>
        <taxon>Squamata</taxon>
        <taxon>Bifurcata</taxon>
        <taxon>Unidentata</taxon>
        <taxon>Episquamata</taxon>
        <taxon>Laterata</taxon>
        <taxon>Lacertibaenia</taxon>
        <taxon>Lacertidae</taxon>
        <taxon>Podarcis</taxon>
    </lineage>
</organism>
<evidence type="ECO:0000256" key="24">
    <source>
        <dbReference type="ARBA" id="ARBA00033291"/>
    </source>
</evidence>
<evidence type="ECO:0000256" key="28">
    <source>
        <dbReference type="SAM" id="MobiDB-lite"/>
    </source>
</evidence>
<dbReference type="FunFam" id="1.20.5.1500:FF:000002">
    <property type="entry name" value="breast cancer metastasis-suppressor 1-like protein-A"/>
    <property type="match status" value="1"/>
</dbReference>
<dbReference type="GO" id="GO:0015020">
    <property type="term" value="F:glucuronosyltransferase activity"/>
    <property type="evidence" value="ECO:0007669"/>
    <property type="project" value="InterPro"/>
</dbReference>
<sequence length="1135" mass="127236">MHCSCFQALVAALALVAGLQLLYLALLSGLHGQEQRSRYAELFQGRRAPTARDAHKERLKQVLASGGALDASGQYRVYRDMVRGSWEGERSPDVVLVTHTSLGNLHHAQRLAERWRGPMSVALFAPGAAEVRLATALVYALAALCAPVRQLVRLHLVCHADQAASFPELPDRGEFARLQACGDVFAKLARVAAGRRNYALDAANASYPNNLLRNVARGAVGGHWMLAVDMDMVPSEGLREDFLALPGTAAEETPGVFVVPAFEIRHTRRIPGTKTELLQLYQVGEIRPFYEELCPRCQAPTNYSYWLNLPIGGPLRVAYEVEWRDPWEPFYIGASSVPPYDERFKQYGFNRISQACELHVAGYRFSVLSNAFLVHKGFKVASEFHAQKDAENQRNKLLFRQFKQELKTRYPSSPRRKPERGLRLPQPLPQSTMPVQPLPKEMEAEGDSTTEMNGEEESEDERSGSQSESEEESSEMDDEDYERRRSECLDEMLDLEKEFSEVKEKLFKERLSQVKAKLEDVMAGKASEYLDPLGVLQNHMQIRIEVAGIYRGFCLEVIHHKHRCELQGAQQHLESEKLLLFDTLQERLLERIQCLEDDRHSVGLTSEWWDDKLRPKHSSKEWDPLRPGKRKKAPLVSSFPRPYIVYMLREMDIMEDWTAIKKAKAAVSSPKRKLEGPVKAEKLPSPALFSAHCEDGQLHYEGEAYVKGQSISLQVGDEAPVQAVITAISTGEVWLRREDGSKTKIYVSQLQKGKYSVRKRRQRSTPWSCRREERMTRNPIYDYPEPYANPRHGTVVSPRSISLVGRLRLTQPVWLQLGINSAAALHILQREPPGTFLVRRSNTRQCQVLCLRLPDNSSPAFVTTHCLCQERAVIFLEGSDLTFPSLLHLIASYCITPDILPLSLRLPLLIWEASSCQQLEAIAHLGLEFWSSSLNTKDFSRPIPPVPLSGSDKGPKSDTQVGSCAKLVCGQPARSHDIPTPPPADGTLHKDVGTRRQRFKNNVKVQVSTEAVSPLSPPAVPPPPIPVGKKKKKNLPHPPVPGGRSQLPNRNPFPQDSSQAVARLETYSIPQSKKEELLGQAGRPLTPGPSSQQPLHVTEEDQSGLSCLGHFFQEQERGRFGNGVKGCLLPSSEPS</sequence>
<dbReference type="SMART" id="SM01401">
    <property type="entry name" value="Sds3"/>
    <property type="match status" value="1"/>
</dbReference>
<evidence type="ECO:0000256" key="13">
    <source>
        <dbReference type="ARBA" id="ARBA00022989"/>
    </source>
</evidence>
<dbReference type="SMART" id="SM00252">
    <property type="entry name" value="SH2"/>
    <property type="match status" value="1"/>
</dbReference>
<accession>A0AA35LKZ5</accession>
<feature type="domain" description="SH2" evidence="29">
    <location>
        <begin position="814"/>
        <end position="908"/>
    </location>
</feature>
<keyword evidence="13" id="KW-1133">Transmembrane helix</keyword>
<evidence type="ECO:0000259" key="29">
    <source>
        <dbReference type="PROSITE" id="PS50001"/>
    </source>
</evidence>
<dbReference type="InterPro" id="IPR000980">
    <property type="entry name" value="SH2"/>
</dbReference>
<evidence type="ECO:0000256" key="4">
    <source>
        <dbReference type="ARBA" id="ARBA00004922"/>
    </source>
</evidence>
<feature type="region of interest" description="Disordered" evidence="28">
    <location>
        <begin position="972"/>
        <end position="992"/>
    </location>
</feature>
<dbReference type="GO" id="GO:0035269">
    <property type="term" value="P:protein O-linked glycosylation via mannose"/>
    <property type="evidence" value="ECO:0007669"/>
    <property type="project" value="TreeGrafter"/>
</dbReference>
<keyword evidence="18" id="KW-0325">Glycoprotein</keyword>
<dbReference type="Pfam" id="PF08598">
    <property type="entry name" value="Sds3"/>
    <property type="match status" value="1"/>
</dbReference>
<evidence type="ECO:0000313" key="30">
    <source>
        <dbReference type="EMBL" id="CAI5798048.1"/>
    </source>
</evidence>
<keyword evidence="8" id="KW-0328">Glycosyltransferase</keyword>
<evidence type="ECO:0000256" key="10">
    <source>
        <dbReference type="ARBA" id="ARBA00022692"/>
    </source>
</evidence>
<evidence type="ECO:0000256" key="22">
    <source>
        <dbReference type="ARBA" id="ARBA00032175"/>
    </source>
</evidence>
<evidence type="ECO:0000256" key="2">
    <source>
        <dbReference type="ARBA" id="ARBA00004123"/>
    </source>
</evidence>
<comment type="subcellular location">
    <subcellularLocation>
        <location evidence="3">Golgi apparatus membrane</location>
        <topology evidence="3">Single-pass type II membrane protein</topology>
    </subcellularLocation>
    <subcellularLocation>
        <location evidence="2">Nucleus</location>
    </subcellularLocation>
</comment>